<dbReference type="STRING" id="338963.Pcar_2546"/>
<keyword evidence="2" id="KW-0472">Membrane</keyword>
<organism evidence="4 5">
    <name type="scientific">Syntrophotalea carbinolica (strain DSM 2380 / NBRC 103641 / GraBd1)</name>
    <name type="common">Pelobacter carbinolicus</name>
    <dbReference type="NCBI Taxonomy" id="338963"/>
    <lineage>
        <taxon>Bacteria</taxon>
        <taxon>Pseudomonadati</taxon>
        <taxon>Thermodesulfobacteriota</taxon>
        <taxon>Desulfuromonadia</taxon>
        <taxon>Desulfuromonadales</taxon>
        <taxon>Syntrophotaleaceae</taxon>
        <taxon>Syntrophotalea</taxon>
    </lineage>
</organism>
<keyword evidence="2" id="KW-1133">Transmembrane helix</keyword>
<dbReference type="HOGENOM" id="CLU_060912_0_0_7"/>
<protein>
    <recommendedName>
        <fullName evidence="3">Zinc finger/thioredoxin putative domain-containing protein</fullName>
    </recommendedName>
</protein>
<reference evidence="4 5" key="2">
    <citation type="journal article" date="2012" name="BMC Genomics">
        <title>The genome of Pelobacter carbinolicus reveals surprising metabolic capabilities and physiological features.</title>
        <authorList>
            <person name="Aklujkar M."/>
            <person name="Haveman S.A."/>
            <person name="Didonato R.Jr."/>
            <person name="Chertkov O."/>
            <person name="Han C.S."/>
            <person name="Land M.L."/>
            <person name="Brown P."/>
            <person name="Lovley D.R."/>
        </authorList>
    </citation>
    <scope>NUCLEOTIDE SEQUENCE [LARGE SCALE GENOMIC DNA]</scope>
    <source>
        <strain evidence="5">DSM 2380 / NBRC 103641 / GraBd1</strain>
    </source>
</reference>
<evidence type="ECO:0000256" key="2">
    <source>
        <dbReference type="SAM" id="Phobius"/>
    </source>
</evidence>
<proteinExistence type="predicted"/>
<sequence>MIVQCPDCASRFRLADEKLKPGGTKVRCSKCQKIFTVKPSPAEPSFEPAAEPALPTEPNFADDHTETRQDVSGQGGVAFHEFDFAAEPDAAGDASDTAFEEEFSDEFDFDALGADFGEESDGLFGDAEDSDAAFSFEDEPSFEEGDDFSMGDEFSMGEDAPKGDEAASAIFAEEKTKQTADSMSFAFTGETTDDASVSNDSLLNDDGMMSGDEDLFGEQSLDENDLGELPPPQKVPKARKSGHKGLALLFFLILGGLAGGGYFAWQKGVLDVNKVRSLLHLDGGAAVSEGQIRTEKLKGFFLDSKKAGRLFVIQGEAINEYRGPRSAVAVKGLLFDGAGRTLLQQTAFCGNPLAADELQGMPFERIVEQMNNQFGDSLSNLNVPAGKSIPFTVVFRNLPPGLSEFSVEVVDSKPASR</sequence>
<feature type="region of interest" description="Disordered" evidence="1">
    <location>
        <begin position="39"/>
        <end position="72"/>
    </location>
</feature>
<gene>
    <name evidence="4" type="ordered locus">Pcar_2546</name>
</gene>
<evidence type="ECO:0000313" key="5">
    <source>
        <dbReference type="Proteomes" id="UP000002534"/>
    </source>
</evidence>
<dbReference type="Pfam" id="PF11906">
    <property type="entry name" value="DUF3426"/>
    <property type="match status" value="1"/>
</dbReference>
<keyword evidence="5" id="KW-1185">Reference proteome</keyword>
<dbReference type="AlphaFoldDB" id="Q3A1H3"/>
<evidence type="ECO:0000259" key="3">
    <source>
        <dbReference type="Pfam" id="PF13719"/>
    </source>
</evidence>
<evidence type="ECO:0000313" key="4">
    <source>
        <dbReference type="EMBL" id="ABA89784.1"/>
    </source>
</evidence>
<evidence type="ECO:0000256" key="1">
    <source>
        <dbReference type="SAM" id="MobiDB-lite"/>
    </source>
</evidence>
<feature type="compositionally biased region" description="Low complexity" evidence="1">
    <location>
        <begin position="39"/>
        <end position="58"/>
    </location>
</feature>
<dbReference type="NCBIfam" id="TIGR02098">
    <property type="entry name" value="MJ0042_CXXC"/>
    <property type="match status" value="1"/>
</dbReference>
<dbReference type="RefSeq" id="WP_011342320.1">
    <property type="nucleotide sequence ID" value="NC_007498.2"/>
</dbReference>
<accession>Q3A1H3</accession>
<feature type="compositionally biased region" description="Acidic residues" evidence="1">
    <location>
        <begin position="211"/>
        <end position="226"/>
    </location>
</feature>
<dbReference type="Proteomes" id="UP000002534">
    <property type="component" value="Chromosome"/>
</dbReference>
<dbReference type="InterPro" id="IPR011723">
    <property type="entry name" value="Znf/thioredoxin_put"/>
</dbReference>
<keyword evidence="2" id="KW-0812">Transmembrane</keyword>
<dbReference type="Pfam" id="PF13719">
    <property type="entry name" value="Zn_ribbon_5"/>
    <property type="match status" value="1"/>
</dbReference>
<feature type="domain" description="Zinc finger/thioredoxin putative" evidence="3">
    <location>
        <begin position="1"/>
        <end position="37"/>
    </location>
</feature>
<dbReference type="InterPro" id="IPR021834">
    <property type="entry name" value="DUF3426"/>
</dbReference>
<reference evidence="5" key="1">
    <citation type="submission" date="2005-10" db="EMBL/GenBank/DDBJ databases">
        <title>Complete sequence of Pelobacter carbinolicus DSM 2380.</title>
        <authorList>
            <person name="Copeland A."/>
            <person name="Lucas S."/>
            <person name="Lapidus A."/>
            <person name="Barry K."/>
            <person name="Detter J.C."/>
            <person name="Glavina T."/>
            <person name="Hammon N."/>
            <person name="Israni S."/>
            <person name="Pitluck S."/>
            <person name="Chertkov O."/>
            <person name="Schmutz J."/>
            <person name="Larimer F."/>
            <person name="Land M."/>
            <person name="Kyrpides N."/>
            <person name="Ivanova N."/>
            <person name="Richardson P."/>
        </authorList>
    </citation>
    <scope>NUCLEOTIDE SEQUENCE [LARGE SCALE GENOMIC DNA]</scope>
    <source>
        <strain evidence="5">DSM 2380 / NBRC 103641 / GraBd1</strain>
    </source>
</reference>
<feature type="transmembrane region" description="Helical" evidence="2">
    <location>
        <begin position="246"/>
        <end position="265"/>
    </location>
</feature>
<name>Q3A1H3_SYNC1</name>
<dbReference type="EMBL" id="CP000142">
    <property type="protein sequence ID" value="ABA89784.1"/>
    <property type="molecule type" value="Genomic_DNA"/>
</dbReference>
<dbReference type="OrthoDB" id="5506264at2"/>
<feature type="region of interest" description="Disordered" evidence="1">
    <location>
        <begin position="191"/>
        <end position="229"/>
    </location>
</feature>
<dbReference type="KEGG" id="pca:Pcar_2546"/>
<dbReference type="eggNOG" id="ENOG5031BGX">
    <property type="taxonomic scope" value="Bacteria"/>
</dbReference>